<evidence type="ECO:0000256" key="1">
    <source>
        <dbReference type="ARBA" id="ARBA00004571"/>
    </source>
</evidence>
<feature type="domain" description="TonB-dependent receptor-like beta-barrel" evidence="11">
    <location>
        <begin position="240"/>
        <end position="580"/>
    </location>
</feature>
<dbReference type="RefSeq" id="WP_185679632.1">
    <property type="nucleotide sequence ID" value="NZ_JACLAX010000010.1"/>
</dbReference>
<keyword evidence="8 13" id="KW-0675">Receptor</keyword>
<keyword evidence="5" id="KW-0732">Signal</keyword>
<evidence type="ECO:0000256" key="7">
    <source>
        <dbReference type="ARBA" id="ARBA00023136"/>
    </source>
</evidence>
<evidence type="ECO:0000256" key="8">
    <source>
        <dbReference type="ARBA" id="ARBA00023170"/>
    </source>
</evidence>
<proteinExistence type="inferred from homology"/>
<keyword evidence="9" id="KW-0998">Cell outer membrane</keyword>
<dbReference type="Pfam" id="PF07715">
    <property type="entry name" value="Plug"/>
    <property type="match status" value="1"/>
</dbReference>
<evidence type="ECO:0000256" key="3">
    <source>
        <dbReference type="ARBA" id="ARBA00022452"/>
    </source>
</evidence>
<feature type="domain" description="TonB-dependent receptor plug" evidence="12">
    <location>
        <begin position="40"/>
        <end position="131"/>
    </location>
</feature>
<dbReference type="Gene3D" id="2.170.130.10">
    <property type="entry name" value="TonB-dependent receptor, plug domain"/>
    <property type="match status" value="1"/>
</dbReference>
<dbReference type="GO" id="GO:0015344">
    <property type="term" value="F:siderophore uptake transmembrane transporter activity"/>
    <property type="evidence" value="ECO:0007669"/>
    <property type="project" value="TreeGrafter"/>
</dbReference>
<keyword evidence="14" id="KW-1185">Reference proteome</keyword>
<dbReference type="InterPro" id="IPR036942">
    <property type="entry name" value="Beta-barrel_TonB_sf"/>
</dbReference>
<evidence type="ECO:0000256" key="6">
    <source>
        <dbReference type="ARBA" id="ARBA00023077"/>
    </source>
</evidence>
<dbReference type="Pfam" id="PF00593">
    <property type="entry name" value="TonB_dep_Rec_b-barrel"/>
    <property type="match status" value="1"/>
</dbReference>
<comment type="caution">
    <text evidence="13">The sequence shown here is derived from an EMBL/GenBank/DDBJ whole genome shotgun (WGS) entry which is preliminary data.</text>
</comment>
<dbReference type="Proteomes" id="UP000551327">
    <property type="component" value="Unassembled WGS sequence"/>
</dbReference>
<dbReference type="Gene3D" id="2.40.170.20">
    <property type="entry name" value="TonB-dependent receptor, beta-barrel domain"/>
    <property type="match status" value="1"/>
</dbReference>
<evidence type="ECO:0000256" key="4">
    <source>
        <dbReference type="ARBA" id="ARBA00022692"/>
    </source>
</evidence>
<dbReference type="GO" id="GO:0009279">
    <property type="term" value="C:cell outer membrane"/>
    <property type="evidence" value="ECO:0007669"/>
    <property type="project" value="UniProtKB-SubCell"/>
</dbReference>
<evidence type="ECO:0000256" key="9">
    <source>
        <dbReference type="ARBA" id="ARBA00023237"/>
    </source>
</evidence>
<name>A0A7X1FZC5_9SPHN</name>
<comment type="subcellular location">
    <subcellularLocation>
        <location evidence="1">Cell outer membrane</location>
        <topology evidence="1">Multi-pass membrane protein</topology>
    </subcellularLocation>
</comment>
<dbReference type="InterPro" id="IPR037066">
    <property type="entry name" value="Plug_dom_sf"/>
</dbReference>
<keyword evidence="6 10" id="KW-0798">TonB box</keyword>
<evidence type="ECO:0000256" key="2">
    <source>
        <dbReference type="ARBA" id="ARBA00022448"/>
    </source>
</evidence>
<reference evidence="13 14" key="1">
    <citation type="submission" date="2020-08" db="EMBL/GenBank/DDBJ databases">
        <title>The genome sequence of type strain Novosphingobium piscinae KCTC 42194.</title>
        <authorList>
            <person name="Liu Y."/>
        </authorList>
    </citation>
    <scope>NUCLEOTIDE SEQUENCE [LARGE SCALE GENOMIC DNA]</scope>
    <source>
        <strain evidence="13 14">KCTC 42194</strain>
    </source>
</reference>
<keyword evidence="4" id="KW-0812">Transmembrane</keyword>
<evidence type="ECO:0000256" key="5">
    <source>
        <dbReference type="ARBA" id="ARBA00022729"/>
    </source>
</evidence>
<dbReference type="InterPro" id="IPR039426">
    <property type="entry name" value="TonB-dep_rcpt-like"/>
</dbReference>
<gene>
    <name evidence="13" type="ORF">H7F53_11510</name>
</gene>
<dbReference type="PANTHER" id="PTHR30069:SF29">
    <property type="entry name" value="HEMOGLOBIN AND HEMOGLOBIN-HAPTOGLOBIN-BINDING PROTEIN 1-RELATED"/>
    <property type="match status" value="1"/>
</dbReference>
<evidence type="ECO:0000256" key="10">
    <source>
        <dbReference type="RuleBase" id="RU003357"/>
    </source>
</evidence>
<evidence type="ECO:0000259" key="12">
    <source>
        <dbReference type="Pfam" id="PF07715"/>
    </source>
</evidence>
<accession>A0A7X1FZC5</accession>
<keyword evidence="7 10" id="KW-0472">Membrane</keyword>
<dbReference type="AlphaFoldDB" id="A0A7X1FZC5"/>
<dbReference type="GO" id="GO:0044718">
    <property type="term" value="P:siderophore transmembrane transport"/>
    <property type="evidence" value="ECO:0007669"/>
    <property type="project" value="TreeGrafter"/>
</dbReference>
<dbReference type="SUPFAM" id="SSF56935">
    <property type="entry name" value="Porins"/>
    <property type="match status" value="1"/>
</dbReference>
<keyword evidence="2" id="KW-0813">Transport</keyword>
<sequence>MLLSALLLAQSATTPPPLVVTASRLPPPTSAVRIEGPELDSAGSVAAVLAGVPQLFVAQAGGRSGFAAPTLDGADPNFVLVLFDGVPINNATSSRGGAVNLAEIAGFGLAGIELLPAQLSAVHGSGALAGVLALNPRGPTERPALTVRAGVMTQGGQTLGAALSGPLGGGWGATLTGQSDDDGSPTPLTRFEAHTALLRVARGDSGHRLLLRFNAVESAGFPDASGGALLARRRLAEQRRAREWLGAVRTRQALGPGLVLDLNASWLNRRDTIDSPGVAGGASNPAGLPASLDTTRYDRLLGQASLAWTGGTTQFAAGIEGGHERGRSAGQLDFGGFALPTAYRLDRRSWAGFVELASRIGAVSGSAALRVDRIGDLKARLSGRIAATAVLGRGWRLESAAGTSFKAASFYALANPLVGNPALRPETGRRADLTLIWQQAGTRVRLGGFVARYEDLIDFVFQPAPALVNRGRVAVDGLSASLAQQLGPVGFDLAVQHVWPRDRAGGPDLLLRPRWRANAALRWQASPRLVVNLRAGQVGARDDESVPGGRQRLAPYVLAAADARWQATERLAVRLAADNLLDAGWQDAAGFPAPPLRLRLLADVTL</sequence>
<keyword evidence="3" id="KW-1134">Transmembrane beta strand</keyword>
<protein>
    <submittedName>
        <fullName evidence="13">TonB-dependent receptor</fullName>
    </submittedName>
</protein>
<dbReference type="EMBL" id="JACLAX010000010">
    <property type="protein sequence ID" value="MBC2669771.1"/>
    <property type="molecule type" value="Genomic_DNA"/>
</dbReference>
<evidence type="ECO:0000259" key="11">
    <source>
        <dbReference type="Pfam" id="PF00593"/>
    </source>
</evidence>
<evidence type="ECO:0000313" key="14">
    <source>
        <dbReference type="Proteomes" id="UP000551327"/>
    </source>
</evidence>
<evidence type="ECO:0000313" key="13">
    <source>
        <dbReference type="EMBL" id="MBC2669771.1"/>
    </source>
</evidence>
<dbReference type="PANTHER" id="PTHR30069">
    <property type="entry name" value="TONB-DEPENDENT OUTER MEMBRANE RECEPTOR"/>
    <property type="match status" value="1"/>
</dbReference>
<dbReference type="InterPro" id="IPR012910">
    <property type="entry name" value="Plug_dom"/>
</dbReference>
<organism evidence="13 14">
    <name type="scientific">Novosphingobium piscinae</name>
    <dbReference type="NCBI Taxonomy" id="1507448"/>
    <lineage>
        <taxon>Bacteria</taxon>
        <taxon>Pseudomonadati</taxon>
        <taxon>Pseudomonadota</taxon>
        <taxon>Alphaproteobacteria</taxon>
        <taxon>Sphingomonadales</taxon>
        <taxon>Sphingomonadaceae</taxon>
        <taxon>Novosphingobium</taxon>
    </lineage>
</organism>
<dbReference type="InterPro" id="IPR000531">
    <property type="entry name" value="Beta-barrel_TonB"/>
</dbReference>
<comment type="similarity">
    <text evidence="10">Belongs to the TonB-dependent receptor family.</text>
</comment>